<keyword evidence="1" id="KW-1133">Transmembrane helix</keyword>
<feature type="transmembrane region" description="Helical" evidence="1">
    <location>
        <begin position="7"/>
        <end position="30"/>
    </location>
</feature>
<name>A0ABR8T657_9BACL</name>
<dbReference type="Pfam" id="PF11337">
    <property type="entry name" value="DUF3139"/>
    <property type="match status" value="1"/>
</dbReference>
<evidence type="ECO:0000256" key="1">
    <source>
        <dbReference type="SAM" id="Phobius"/>
    </source>
</evidence>
<keyword evidence="1" id="KW-0812">Transmembrane</keyword>
<gene>
    <name evidence="2" type="ORF">H9647_24665</name>
</gene>
<comment type="caution">
    <text evidence="2">The sequence shown here is derived from an EMBL/GenBank/DDBJ whole genome shotgun (WGS) entry which is preliminary data.</text>
</comment>
<organism evidence="2 3">
    <name type="scientific">Paenibacillus gallinarum</name>
    <dbReference type="NCBI Taxonomy" id="2762232"/>
    <lineage>
        <taxon>Bacteria</taxon>
        <taxon>Bacillati</taxon>
        <taxon>Bacillota</taxon>
        <taxon>Bacilli</taxon>
        <taxon>Bacillales</taxon>
        <taxon>Paenibacillaceae</taxon>
        <taxon>Paenibacillus</taxon>
    </lineage>
</organism>
<accession>A0ABR8T657</accession>
<reference evidence="2 3" key="1">
    <citation type="submission" date="2020-08" db="EMBL/GenBank/DDBJ databases">
        <title>A Genomic Blueprint of the Chicken Gut Microbiome.</title>
        <authorList>
            <person name="Gilroy R."/>
            <person name="Ravi A."/>
            <person name="Getino M."/>
            <person name="Pursley I."/>
            <person name="Horton D.L."/>
            <person name="Alikhan N.-F."/>
            <person name="Baker D."/>
            <person name="Gharbi K."/>
            <person name="Hall N."/>
            <person name="Watson M."/>
            <person name="Adriaenssens E.M."/>
            <person name="Foster-Nyarko E."/>
            <person name="Jarju S."/>
            <person name="Secka A."/>
            <person name="Antonio M."/>
            <person name="Oren A."/>
            <person name="Chaudhuri R."/>
            <person name="La Ragione R.M."/>
            <person name="Hildebrand F."/>
            <person name="Pallen M.J."/>
        </authorList>
    </citation>
    <scope>NUCLEOTIDE SEQUENCE [LARGE SCALE GENOMIC DNA]</scope>
    <source>
        <strain evidence="2 3">Sa2BVA9</strain>
    </source>
</reference>
<keyword evidence="1" id="KW-0472">Membrane</keyword>
<evidence type="ECO:0000313" key="3">
    <source>
        <dbReference type="Proteomes" id="UP000608071"/>
    </source>
</evidence>
<evidence type="ECO:0000313" key="2">
    <source>
        <dbReference type="EMBL" id="MBD7971261.1"/>
    </source>
</evidence>
<dbReference type="RefSeq" id="WP_160037113.1">
    <property type="nucleotide sequence ID" value="NZ_JACSQL010000025.1"/>
</dbReference>
<dbReference type="InterPro" id="IPR021486">
    <property type="entry name" value="DUF3139"/>
</dbReference>
<dbReference type="EMBL" id="JACSQL010000025">
    <property type="protein sequence ID" value="MBD7971261.1"/>
    <property type="molecule type" value="Genomic_DNA"/>
</dbReference>
<keyword evidence="3" id="KW-1185">Reference proteome</keyword>
<protein>
    <submittedName>
        <fullName evidence="2">DUF3139 domain-containing protein</fullName>
    </submittedName>
</protein>
<dbReference type="Proteomes" id="UP000608071">
    <property type="component" value="Unassembled WGS sequence"/>
</dbReference>
<proteinExistence type="predicted"/>
<sequence length="115" mass="12949">MKKLGLISAWTIFGLVCIAIGFVVFTLYSLNTPPKSDPEIVAYNEERVMKYLIEDKGYSESDIASIEAKKMPKSSGYETFVEFSDELDKLYAYKLEEDGEIKQNGSTGGAYKHKE</sequence>